<dbReference type="Proteomes" id="UP000322234">
    <property type="component" value="Unassembled WGS sequence"/>
</dbReference>
<dbReference type="AlphaFoldDB" id="A0A6B0S6Z0"/>
<evidence type="ECO:0000313" key="13">
    <source>
        <dbReference type="Proteomes" id="UP000322234"/>
    </source>
</evidence>
<gene>
    <name evidence="12" type="ORF">E5288_WYG019287</name>
</gene>
<accession>A0A6B0S6Z0</accession>
<evidence type="ECO:0000256" key="5">
    <source>
        <dbReference type="ARBA" id="ARBA00022454"/>
    </source>
</evidence>
<sequence>MAFREILPECRLTQFKGTEGRCGRARKAVARWGEKHTHERVNICSKYRDSGNTLEPSRRNSLKCPHQLQTHLPKDLLSSLPPVTRISPFQRVISGSAEDGLRQVLEEMKALYAQNLPDVNNTKSSGRGDLITAIKFRHWFLLRNQRCTGAYLYDRLLRIRALRWDYGSVLPSALRLHMSAEEMDWFNGYKKSLATYMRSLAGDQGLDITQDMKPPKSLCIKIITPIETLDFSASRCRHFENAVSSSAGRSSVFRNTTIPIVFFSLNNPAADY</sequence>
<organism evidence="12 13">
    <name type="scientific">Bos mutus</name>
    <name type="common">wild yak</name>
    <dbReference type="NCBI Taxonomy" id="72004"/>
    <lineage>
        <taxon>Eukaryota</taxon>
        <taxon>Metazoa</taxon>
        <taxon>Chordata</taxon>
        <taxon>Craniata</taxon>
        <taxon>Vertebrata</taxon>
        <taxon>Euteleostomi</taxon>
        <taxon>Mammalia</taxon>
        <taxon>Eutheria</taxon>
        <taxon>Laurasiatheria</taxon>
        <taxon>Artiodactyla</taxon>
        <taxon>Ruminantia</taxon>
        <taxon>Pecora</taxon>
        <taxon>Bovidae</taxon>
        <taxon>Bovinae</taxon>
        <taxon>Bos</taxon>
    </lineage>
</organism>
<dbReference type="InterPro" id="IPR036224">
    <property type="entry name" value="GINS_bundle-like_dom_sf"/>
</dbReference>
<evidence type="ECO:0000256" key="1">
    <source>
        <dbReference type="ARBA" id="ARBA00004123"/>
    </source>
</evidence>
<dbReference type="Pfam" id="PF05916">
    <property type="entry name" value="Sld5"/>
    <property type="match status" value="1"/>
</dbReference>
<dbReference type="Gene3D" id="1.20.58.1030">
    <property type="match status" value="1"/>
</dbReference>
<evidence type="ECO:0000256" key="6">
    <source>
        <dbReference type="ARBA" id="ARBA00022705"/>
    </source>
</evidence>
<comment type="similarity">
    <text evidence="3 10">Belongs to the GINS1/PSF1 family.</text>
</comment>
<evidence type="ECO:0000256" key="8">
    <source>
        <dbReference type="ARBA" id="ARBA00045258"/>
    </source>
</evidence>
<proteinExistence type="inferred from homology"/>
<feature type="domain" description="GINS subunit" evidence="11">
    <location>
        <begin position="141"/>
        <end position="200"/>
    </location>
</feature>
<dbReference type="InterPro" id="IPR021151">
    <property type="entry name" value="GINS_A"/>
</dbReference>
<dbReference type="FunFam" id="1.20.58.1030:FF:000001">
    <property type="entry name" value="DNA replication complex GINS protein PSF1"/>
    <property type="match status" value="1"/>
</dbReference>
<keyword evidence="5" id="KW-0158">Chromosome</keyword>
<evidence type="ECO:0000256" key="2">
    <source>
        <dbReference type="ARBA" id="ARBA00004286"/>
    </source>
</evidence>
<evidence type="ECO:0000256" key="9">
    <source>
        <dbReference type="ARBA" id="ARBA00065051"/>
    </source>
</evidence>
<dbReference type="GO" id="GO:1902983">
    <property type="term" value="P:DNA strand elongation involved in mitotic DNA replication"/>
    <property type="evidence" value="ECO:0007669"/>
    <property type="project" value="TreeGrafter"/>
</dbReference>
<comment type="subunit">
    <text evidence="9 10">Component of the GINS complex which is a heterotetramer of GINS1, GINS2, GINS3 and GINS4. Forms a stable subcomplex with GINS4. GINS complex interacts with DNA primase in vitro. Component of the CMG helicase complex, a hexameric ring of related MCM2-7 subunits stabilized by CDC45 and the tetrameric GINS complex.</text>
</comment>
<comment type="subcellular location">
    <subcellularLocation>
        <location evidence="2">Chromosome</location>
    </subcellularLocation>
    <subcellularLocation>
        <location evidence="1 10">Nucleus</location>
    </subcellularLocation>
</comment>
<dbReference type="SUPFAM" id="SSF158573">
    <property type="entry name" value="GINS helical bundle-like"/>
    <property type="match status" value="1"/>
</dbReference>
<dbReference type="PANTHER" id="PTHR12914">
    <property type="entry name" value="PARTNER OF SLD5"/>
    <property type="match status" value="1"/>
</dbReference>
<evidence type="ECO:0000256" key="4">
    <source>
        <dbReference type="ARBA" id="ARBA00015143"/>
    </source>
</evidence>
<evidence type="ECO:0000313" key="12">
    <source>
        <dbReference type="EMBL" id="MXQ96647.1"/>
    </source>
</evidence>
<comment type="function">
    <text evidence="8 10">Required for correct functioning of the GINS complex, a complex that plays an essential role in the initiation of DNA replication, and progression of DNA replication forks. GINS complex is a core component of CDC45-MCM-GINS (CMG) helicase, the molecular machine that unwinds template DNA during replication, and around which the replisome is built.</text>
</comment>
<reference evidence="12" key="1">
    <citation type="submission" date="2019-10" db="EMBL/GenBank/DDBJ databases">
        <title>The sequence and de novo assembly of the wild yak genome.</title>
        <authorList>
            <person name="Liu Y."/>
        </authorList>
    </citation>
    <scope>NUCLEOTIDE SEQUENCE [LARGE SCALE GENOMIC DNA]</scope>
    <source>
        <strain evidence="12">WY2019</strain>
    </source>
</reference>
<evidence type="ECO:0000256" key="7">
    <source>
        <dbReference type="ARBA" id="ARBA00023242"/>
    </source>
</evidence>
<evidence type="ECO:0000256" key="3">
    <source>
        <dbReference type="ARBA" id="ARBA00006677"/>
    </source>
</evidence>
<keyword evidence="6 10" id="KW-0235">DNA replication</keyword>
<comment type="caution">
    <text evidence="12">The sequence shown here is derived from an EMBL/GenBank/DDBJ whole genome shotgun (WGS) entry which is preliminary data.</text>
</comment>
<evidence type="ECO:0000259" key="11">
    <source>
        <dbReference type="Pfam" id="PF05916"/>
    </source>
</evidence>
<keyword evidence="7 10" id="KW-0539">Nucleus</keyword>
<name>A0A6B0S6Z0_9CETA</name>
<evidence type="ECO:0000256" key="10">
    <source>
        <dbReference type="RuleBase" id="RU368085"/>
    </source>
</evidence>
<dbReference type="GO" id="GO:0000811">
    <property type="term" value="C:GINS complex"/>
    <property type="evidence" value="ECO:0007669"/>
    <property type="project" value="UniProtKB-UniRule"/>
</dbReference>
<dbReference type="InterPro" id="IPR005339">
    <property type="entry name" value="GINS_Psf1"/>
</dbReference>
<dbReference type="EMBL" id="VBQZ03000168">
    <property type="protein sequence ID" value="MXQ96647.1"/>
    <property type="molecule type" value="Genomic_DNA"/>
</dbReference>
<protein>
    <recommendedName>
        <fullName evidence="4 10">DNA replication complex GINS protein PSF1</fullName>
    </recommendedName>
</protein>
<dbReference type="CDD" id="cd11710">
    <property type="entry name" value="GINS_A_psf1"/>
    <property type="match status" value="1"/>
</dbReference>
<keyword evidence="13" id="KW-1185">Reference proteome</keyword>
<dbReference type="PANTHER" id="PTHR12914:SF2">
    <property type="entry name" value="DNA REPLICATION COMPLEX GINS PROTEIN PSF1"/>
    <property type="match status" value="1"/>
</dbReference>